<dbReference type="AlphaFoldDB" id="A0A5C8K6T0"/>
<protein>
    <submittedName>
        <fullName evidence="4">T9SS type A sorting domain-containing protein</fullName>
    </submittedName>
</protein>
<dbReference type="EMBL" id="VRTY01000036">
    <property type="protein sequence ID" value="TXK46101.1"/>
    <property type="molecule type" value="Genomic_DNA"/>
</dbReference>
<dbReference type="SUPFAM" id="SSF51445">
    <property type="entry name" value="(Trans)glycosidases"/>
    <property type="match status" value="1"/>
</dbReference>
<dbReference type="Proteomes" id="UP000321926">
    <property type="component" value="Unassembled WGS sequence"/>
</dbReference>
<keyword evidence="5" id="KW-1185">Reference proteome</keyword>
<comment type="similarity">
    <text evidence="1">Belongs to the glycosyl hydrolase 13 family.</text>
</comment>
<evidence type="ECO:0000313" key="4">
    <source>
        <dbReference type="EMBL" id="TXK46101.1"/>
    </source>
</evidence>
<dbReference type="Pfam" id="PF00128">
    <property type="entry name" value="Alpha-amylase"/>
    <property type="match status" value="1"/>
</dbReference>
<dbReference type="InterPro" id="IPR014756">
    <property type="entry name" value="Ig_E-set"/>
</dbReference>
<organism evidence="4 5">
    <name type="scientific">Pontibacter qinzhouensis</name>
    <dbReference type="NCBI Taxonomy" id="2603253"/>
    <lineage>
        <taxon>Bacteria</taxon>
        <taxon>Pseudomonadati</taxon>
        <taxon>Bacteroidota</taxon>
        <taxon>Cytophagia</taxon>
        <taxon>Cytophagales</taxon>
        <taxon>Hymenobacteraceae</taxon>
        <taxon>Pontibacter</taxon>
    </lineage>
</organism>
<evidence type="ECO:0000259" key="3">
    <source>
        <dbReference type="SMART" id="SM00642"/>
    </source>
</evidence>
<feature type="chain" id="PRO_5023140737" evidence="2">
    <location>
        <begin position="33"/>
        <end position="945"/>
    </location>
</feature>
<comment type="caution">
    <text evidence="4">The sequence shown here is derived from an EMBL/GenBank/DDBJ whole genome shotgun (WGS) entry which is preliminary data.</text>
</comment>
<dbReference type="InterPro" id="IPR017853">
    <property type="entry name" value="GH"/>
</dbReference>
<evidence type="ECO:0000256" key="1">
    <source>
        <dbReference type="ARBA" id="ARBA00008061"/>
    </source>
</evidence>
<feature type="domain" description="Glycosyl hydrolase family 13 catalytic" evidence="3">
    <location>
        <begin position="396"/>
        <end position="750"/>
    </location>
</feature>
<dbReference type="InterPro" id="IPR013783">
    <property type="entry name" value="Ig-like_fold"/>
</dbReference>
<dbReference type="Pfam" id="PF18962">
    <property type="entry name" value="Por_Secre_tail"/>
    <property type="match status" value="1"/>
</dbReference>
<dbReference type="Gene3D" id="2.60.40.10">
    <property type="entry name" value="Immunoglobulins"/>
    <property type="match status" value="1"/>
</dbReference>
<dbReference type="Gene3D" id="3.20.20.80">
    <property type="entry name" value="Glycosidases"/>
    <property type="match status" value="1"/>
</dbReference>
<dbReference type="RefSeq" id="WP_147921822.1">
    <property type="nucleotide sequence ID" value="NZ_VRTY01000036.1"/>
</dbReference>
<sequence length="945" mass="106926">MKNIYIQLLKNKHLFSLVLLLLAGYHQLLAQAVTTVPAFPTADQEVTIIVDLKQATDTRAAGLLGKTSDVYLWAGAGTTAEGGAFEFTPAGQTTWTVPFEPGRMTSLGNDRWEIKLVPRTYFGVPADKPIVKLGLLLKNGNGSAQTEDFIIPIYTNALQVVFENPTQASFFTEANTTIPIKATASAPADMTLRVDNVVVKTEQQKTVLEYNLNAGTQSGVRRRVDIEAKAGTETATQTFYFTVKPVPAVADLPTGNQDGINYLSSEKVLLSFFAPHKSFVYVIGEFNNWTPTADYLLHRTPDGNRYWIELDNMPPGQEVAYQYLVDGTLAVADPYADKILDPNNDQYIPAATYPGLKAYPAGATGIVSVLQTNQVPYNWRIQNFERPDPTNMVVYELLVRDFVATRNYKTLADTLTYLKRLGVNAIELMPVNEFSGNDSWGYNPIFYFAPDKAYGTKNDLKAFIDKCHEYGMAVILDMVLNQADYEFPYVKLYWDGSRPAANSPYFNQEATHPFNVFFDFNHESEATKRLVQRVNQYWIEEYNIDGYRFDLSKGFTQKNSGGNVSTWSAYDASRVATWKRIYNEIRSYDATAYVMLEHFADNQEEKELADYGMLFWGNHNHDYRNLAKGIQANPNWISYKQRNWNQPHVVGYLESHDEERLLYDVLQAGRSEGGYNTRNLNTALNRSKLATAFFLPVPGPKLIWQFGELGYDVAINFNGRTGEKPIRWEYQQDPERQKLYNVYAALINLKLTEPAFQTSDFTLDFGNVVKRITLRHETMDVHILGNFDTKLQSPNANFPKAGMWYDYFTGEEIFFTNTAERLNLQPGEFRLFTTVKLPAPLPNLLPWQQLVLSAEEATAADKQVLVYPNPARNTALVEVTGAYRGAVEMKLTDNTGRVLRTVRATKHNQTLQQPLSLQNMAGGIYFLQIEKGTERTVLKMVKLED</sequence>
<dbReference type="CDD" id="cd11350">
    <property type="entry name" value="AmyAc_4"/>
    <property type="match status" value="1"/>
</dbReference>
<dbReference type="PANTHER" id="PTHR43002">
    <property type="entry name" value="GLYCOGEN DEBRANCHING ENZYME"/>
    <property type="match status" value="1"/>
</dbReference>
<dbReference type="OrthoDB" id="9761875at2"/>
<evidence type="ECO:0000256" key="2">
    <source>
        <dbReference type="SAM" id="SignalP"/>
    </source>
</evidence>
<gene>
    <name evidence="4" type="ORF">FVR03_11105</name>
</gene>
<dbReference type="GO" id="GO:0005975">
    <property type="term" value="P:carbohydrate metabolic process"/>
    <property type="evidence" value="ECO:0007669"/>
    <property type="project" value="InterPro"/>
</dbReference>
<evidence type="ECO:0000313" key="5">
    <source>
        <dbReference type="Proteomes" id="UP000321926"/>
    </source>
</evidence>
<accession>A0A5C8K6T0</accession>
<reference evidence="4 5" key="1">
    <citation type="submission" date="2019-08" db="EMBL/GenBank/DDBJ databases">
        <authorList>
            <person name="Shi S."/>
        </authorList>
    </citation>
    <scope>NUCLEOTIDE SEQUENCE [LARGE SCALE GENOMIC DNA]</scope>
    <source>
        <strain evidence="4 5">GY10130</strain>
    </source>
</reference>
<dbReference type="NCBIfam" id="TIGR04183">
    <property type="entry name" value="Por_Secre_tail"/>
    <property type="match status" value="1"/>
</dbReference>
<dbReference type="SMART" id="SM00642">
    <property type="entry name" value="Aamy"/>
    <property type="match status" value="1"/>
</dbReference>
<proteinExistence type="inferred from homology"/>
<feature type="signal peptide" evidence="2">
    <location>
        <begin position="1"/>
        <end position="32"/>
    </location>
</feature>
<dbReference type="InterPro" id="IPR006047">
    <property type="entry name" value="GH13_cat_dom"/>
</dbReference>
<dbReference type="InterPro" id="IPR026444">
    <property type="entry name" value="Secre_tail"/>
</dbReference>
<name>A0A5C8K6T0_9BACT</name>
<keyword evidence="2" id="KW-0732">Signal</keyword>
<dbReference type="SUPFAM" id="SSF81296">
    <property type="entry name" value="E set domains"/>
    <property type="match status" value="1"/>
</dbReference>